<reference evidence="1" key="1">
    <citation type="journal article" date="2020" name="Stud. Mycol.">
        <title>101 Dothideomycetes genomes: a test case for predicting lifestyles and emergence of pathogens.</title>
        <authorList>
            <person name="Haridas S."/>
            <person name="Albert R."/>
            <person name="Binder M."/>
            <person name="Bloem J."/>
            <person name="Labutti K."/>
            <person name="Salamov A."/>
            <person name="Andreopoulos B."/>
            <person name="Baker S."/>
            <person name="Barry K."/>
            <person name="Bills G."/>
            <person name="Bluhm B."/>
            <person name="Cannon C."/>
            <person name="Castanera R."/>
            <person name="Culley D."/>
            <person name="Daum C."/>
            <person name="Ezra D."/>
            <person name="Gonzalez J."/>
            <person name="Henrissat B."/>
            <person name="Kuo A."/>
            <person name="Liang C."/>
            <person name="Lipzen A."/>
            <person name="Lutzoni F."/>
            <person name="Magnuson J."/>
            <person name="Mondo S."/>
            <person name="Nolan M."/>
            <person name="Ohm R."/>
            <person name="Pangilinan J."/>
            <person name="Park H.-J."/>
            <person name="Ramirez L."/>
            <person name="Alfaro M."/>
            <person name="Sun H."/>
            <person name="Tritt A."/>
            <person name="Yoshinaga Y."/>
            <person name="Zwiers L.-H."/>
            <person name="Turgeon B."/>
            <person name="Goodwin S."/>
            <person name="Spatafora J."/>
            <person name="Crous P."/>
            <person name="Grigoriev I."/>
        </authorList>
    </citation>
    <scope>NUCLEOTIDE SEQUENCE</scope>
    <source>
        <strain evidence="1">CBS 473.64</strain>
    </source>
</reference>
<evidence type="ECO:0000313" key="1">
    <source>
        <dbReference type="EMBL" id="KAF2636206.1"/>
    </source>
</evidence>
<dbReference type="AlphaFoldDB" id="A0A6A6RLW2"/>
<dbReference type="EMBL" id="MU006800">
    <property type="protein sequence ID" value="KAF2636206.1"/>
    <property type="molecule type" value="Genomic_DNA"/>
</dbReference>
<proteinExistence type="predicted"/>
<dbReference type="Proteomes" id="UP000799753">
    <property type="component" value="Unassembled WGS sequence"/>
</dbReference>
<accession>A0A6A6RLW2</accession>
<name>A0A6A6RLW2_9PLEO</name>
<gene>
    <name evidence="1" type="ORF">P280DRAFT_484060</name>
</gene>
<sequence length="197" mass="22434">MYTYIYMWSSSRLQVNPTGSRDFLVNPLIVRQTIRHHNIHRAVGTRIRGTNTAVNVGFATYDTPNTPISNTRNPQTPPPFIFLCSSFRDQRVALHLSFRMHHILGKRSRENWSFGFASLRAGQLSDRYWHSLQTRYTTGIIFEQLRDTLLGSILVGFRAAVLEKQHGARLDPLLCISPAILRVEGPRPYDAGNIGRA</sequence>
<protein>
    <submittedName>
        <fullName evidence="1">Uncharacterized protein</fullName>
    </submittedName>
</protein>
<evidence type="ECO:0000313" key="2">
    <source>
        <dbReference type="Proteomes" id="UP000799753"/>
    </source>
</evidence>
<keyword evidence="2" id="KW-1185">Reference proteome</keyword>
<organism evidence="1 2">
    <name type="scientific">Massarina eburnea CBS 473.64</name>
    <dbReference type="NCBI Taxonomy" id="1395130"/>
    <lineage>
        <taxon>Eukaryota</taxon>
        <taxon>Fungi</taxon>
        <taxon>Dikarya</taxon>
        <taxon>Ascomycota</taxon>
        <taxon>Pezizomycotina</taxon>
        <taxon>Dothideomycetes</taxon>
        <taxon>Pleosporomycetidae</taxon>
        <taxon>Pleosporales</taxon>
        <taxon>Massarineae</taxon>
        <taxon>Massarinaceae</taxon>
        <taxon>Massarina</taxon>
    </lineage>
</organism>